<evidence type="ECO:0000313" key="2">
    <source>
        <dbReference type="EMBL" id="ARU59374.1"/>
    </source>
</evidence>
<dbReference type="InterPro" id="IPR001387">
    <property type="entry name" value="Cro/C1-type_HTH"/>
</dbReference>
<dbReference type="SUPFAM" id="SSF47413">
    <property type="entry name" value="lambda repressor-like DNA-binding domains"/>
    <property type="match status" value="1"/>
</dbReference>
<dbReference type="Pfam" id="PF01381">
    <property type="entry name" value="HTH_3"/>
    <property type="match status" value="1"/>
</dbReference>
<dbReference type="SMART" id="SM00530">
    <property type="entry name" value="HTH_XRE"/>
    <property type="match status" value="1"/>
</dbReference>
<keyword evidence="3" id="KW-1185">Reference proteome</keyword>
<dbReference type="CDD" id="cd00093">
    <property type="entry name" value="HTH_XRE"/>
    <property type="match status" value="1"/>
</dbReference>
<evidence type="ECO:0000313" key="3">
    <source>
        <dbReference type="Proteomes" id="UP000196027"/>
    </source>
</evidence>
<dbReference type="Gene3D" id="1.10.260.40">
    <property type="entry name" value="lambda repressor-like DNA-binding domains"/>
    <property type="match status" value="1"/>
</dbReference>
<name>A0A1Y0IJ01_9GAMM</name>
<dbReference type="Proteomes" id="UP000196027">
    <property type="component" value="Chromosome"/>
</dbReference>
<dbReference type="PROSITE" id="PS50943">
    <property type="entry name" value="HTH_CROC1"/>
    <property type="match status" value="1"/>
</dbReference>
<dbReference type="KEGG" id="ome:OLMES_5394"/>
<protein>
    <submittedName>
        <fullName evidence="2">Putative transcriptional regulator</fullName>
    </submittedName>
</protein>
<dbReference type="RefSeq" id="WP_087464054.1">
    <property type="nucleotide sequence ID" value="NZ_CP021425.1"/>
</dbReference>
<dbReference type="Pfam" id="PF17765">
    <property type="entry name" value="MLTR_LBD"/>
    <property type="match status" value="1"/>
</dbReference>
<sequence>MAAFGNMLREIRKAKRLSQLDLAVESEVSTRHISFLETGRAKPSREMILHLARQLDIPFKETNMLLAAAGFAHQYRESNIADPGLANIRNALNFMLQSNEPYPAIVLDAQWNILMANQAQQRIVQKLVALGAKFPPTFNIMEHFMAEEGYRQFVTNWDEVVVILLQRMHKEHLLSARRDEPNTQLEKLLTFPGVPTDWLSRDIGDKSHPLVEVRLEIEGQALGIFSTIATFGTPLDVTLQDIRIEHYFPADENTRLFFENLTH</sequence>
<dbReference type="Gene3D" id="3.30.450.180">
    <property type="match status" value="1"/>
</dbReference>
<reference evidence="2 3" key="1">
    <citation type="submission" date="2017-05" db="EMBL/GenBank/DDBJ databases">
        <title>Genomic insights into alkan degradation activity of Oleiphilus messinensis.</title>
        <authorList>
            <person name="Kozyavkin S.A."/>
            <person name="Slesarev A.I."/>
            <person name="Golyshin P.N."/>
            <person name="Korzhenkov A."/>
            <person name="Golyshina O.N."/>
            <person name="Toshchakov S.V."/>
        </authorList>
    </citation>
    <scope>NUCLEOTIDE SEQUENCE [LARGE SCALE GENOMIC DNA]</scope>
    <source>
        <strain evidence="2 3">ME102</strain>
    </source>
</reference>
<dbReference type="EMBL" id="CP021425">
    <property type="protein sequence ID" value="ARU59374.1"/>
    <property type="molecule type" value="Genomic_DNA"/>
</dbReference>
<organism evidence="2 3">
    <name type="scientific">Oleiphilus messinensis</name>
    <dbReference type="NCBI Taxonomy" id="141451"/>
    <lineage>
        <taxon>Bacteria</taxon>
        <taxon>Pseudomonadati</taxon>
        <taxon>Pseudomonadota</taxon>
        <taxon>Gammaproteobacteria</taxon>
        <taxon>Oceanospirillales</taxon>
        <taxon>Oleiphilaceae</taxon>
        <taxon>Oleiphilus</taxon>
    </lineage>
</organism>
<dbReference type="OrthoDB" id="2959414at2"/>
<evidence type="ECO:0000259" key="1">
    <source>
        <dbReference type="PROSITE" id="PS50943"/>
    </source>
</evidence>
<dbReference type="GO" id="GO:0003677">
    <property type="term" value="F:DNA binding"/>
    <property type="evidence" value="ECO:0007669"/>
    <property type="project" value="InterPro"/>
</dbReference>
<dbReference type="InterPro" id="IPR010982">
    <property type="entry name" value="Lambda_DNA-bd_dom_sf"/>
</dbReference>
<feature type="domain" description="HTH cro/C1-type" evidence="1">
    <location>
        <begin position="8"/>
        <end position="62"/>
    </location>
</feature>
<dbReference type="AlphaFoldDB" id="A0A1Y0IJ01"/>
<gene>
    <name evidence="2" type="ORF">OLMES_5394</name>
</gene>
<dbReference type="InterPro" id="IPR041413">
    <property type="entry name" value="MLTR_LBD"/>
</dbReference>
<dbReference type="PANTHER" id="PTHR35010:SF4">
    <property type="entry name" value="BLL5781 PROTEIN"/>
    <property type="match status" value="1"/>
</dbReference>
<accession>A0A1Y0IJ01</accession>
<dbReference type="PANTHER" id="PTHR35010">
    <property type="entry name" value="BLL4672 PROTEIN-RELATED"/>
    <property type="match status" value="1"/>
</dbReference>
<proteinExistence type="predicted"/>